<organism evidence="13 14">
    <name type="scientific">Chironomus riparius</name>
    <dbReference type="NCBI Taxonomy" id="315576"/>
    <lineage>
        <taxon>Eukaryota</taxon>
        <taxon>Metazoa</taxon>
        <taxon>Ecdysozoa</taxon>
        <taxon>Arthropoda</taxon>
        <taxon>Hexapoda</taxon>
        <taxon>Insecta</taxon>
        <taxon>Pterygota</taxon>
        <taxon>Neoptera</taxon>
        <taxon>Endopterygota</taxon>
        <taxon>Diptera</taxon>
        <taxon>Nematocera</taxon>
        <taxon>Chironomoidea</taxon>
        <taxon>Chironomidae</taxon>
        <taxon>Chironominae</taxon>
        <taxon>Chironomus</taxon>
    </lineage>
</organism>
<evidence type="ECO:0000256" key="10">
    <source>
        <dbReference type="PROSITE-ProRule" id="PRU10141"/>
    </source>
</evidence>
<feature type="region of interest" description="Disordered" evidence="11">
    <location>
        <begin position="1"/>
        <end position="149"/>
    </location>
</feature>
<evidence type="ECO:0000256" key="1">
    <source>
        <dbReference type="ARBA" id="ARBA00006485"/>
    </source>
</evidence>
<protein>
    <recommendedName>
        <fullName evidence="2">cyclin-dependent kinase</fullName>
        <ecNumber evidence="2">2.7.11.22</ecNumber>
    </recommendedName>
</protein>
<feature type="compositionally biased region" description="Low complexity" evidence="11">
    <location>
        <begin position="11"/>
        <end position="24"/>
    </location>
</feature>
<dbReference type="InterPro" id="IPR017441">
    <property type="entry name" value="Protein_kinase_ATP_BS"/>
</dbReference>
<evidence type="ECO:0000256" key="4">
    <source>
        <dbReference type="ARBA" id="ARBA00022679"/>
    </source>
</evidence>
<keyword evidence="14" id="KW-1185">Reference proteome</keyword>
<dbReference type="SMART" id="SM00220">
    <property type="entry name" value="S_TKc"/>
    <property type="match status" value="1"/>
</dbReference>
<keyword evidence="6" id="KW-0418">Kinase</keyword>
<keyword evidence="7 10" id="KW-0067">ATP-binding</keyword>
<evidence type="ECO:0000256" key="11">
    <source>
        <dbReference type="SAM" id="MobiDB-lite"/>
    </source>
</evidence>
<evidence type="ECO:0000256" key="8">
    <source>
        <dbReference type="ARBA" id="ARBA00047811"/>
    </source>
</evidence>
<keyword evidence="3" id="KW-0723">Serine/threonine-protein kinase</keyword>
<proteinExistence type="inferred from homology"/>
<dbReference type="OrthoDB" id="7791077at2759"/>
<dbReference type="PANTHER" id="PTHR24056:SF546">
    <property type="entry name" value="CYCLIN-DEPENDENT KINASE 12"/>
    <property type="match status" value="1"/>
</dbReference>
<evidence type="ECO:0000259" key="12">
    <source>
        <dbReference type="PROSITE" id="PS50011"/>
    </source>
</evidence>
<evidence type="ECO:0000256" key="2">
    <source>
        <dbReference type="ARBA" id="ARBA00012425"/>
    </source>
</evidence>
<dbReference type="Proteomes" id="UP001153620">
    <property type="component" value="Chromosome 1"/>
</dbReference>
<dbReference type="PROSITE" id="PS00108">
    <property type="entry name" value="PROTEIN_KINASE_ST"/>
    <property type="match status" value="1"/>
</dbReference>
<comment type="catalytic activity">
    <reaction evidence="9">
        <text>L-seryl-[protein] + ATP = O-phospho-L-seryl-[protein] + ADP + H(+)</text>
        <dbReference type="Rhea" id="RHEA:17989"/>
        <dbReference type="Rhea" id="RHEA-COMP:9863"/>
        <dbReference type="Rhea" id="RHEA-COMP:11604"/>
        <dbReference type="ChEBI" id="CHEBI:15378"/>
        <dbReference type="ChEBI" id="CHEBI:29999"/>
        <dbReference type="ChEBI" id="CHEBI:30616"/>
        <dbReference type="ChEBI" id="CHEBI:83421"/>
        <dbReference type="ChEBI" id="CHEBI:456216"/>
        <dbReference type="EC" id="2.7.11.22"/>
    </reaction>
</comment>
<keyword evidence="5 10" id="KW-0547">Nucleotide-binding</keyword>
<dbReference type="EMBL" id="OU895877">
    <property type="protein sequence ID" value="CAG9797430.1"/>
    <property type="molecule type" value="Genomic_DNA"/>
</dbReference>
<feature type="compositionally biased region" description="Basic and acidic residues" evidence="11">
    <location>
        <begin position="44"/>
        <end position="83"/>
    </location>
</feature>
<dbReference type="GO" id="GO:0008353">
    <property type="term" value="F:RNA polymerase II CTD heptapeptide repeat kinase activity"/>
    <property type="evidence" value="ECO:0007669"/>
    <property type="project" value="TreeGrafter"/>
</dbReference>
<dbReference type="FunFam" id="3.30.200.20:FF:000124">
    <property type="entry name" value="Cyclin-dependent kinase 4"/>
    <property type="match status" value="1"/>
</dbReference>
<evidence type="ECO:0000256" key="7">
    <source>
        <dbReference type="ARBA" id="ARBA00022840"/>
    </source>
</evidence>
<feature type="compositionally biased region" description="Basic residues" evidence="11">
    <location>
        <begin position="102"/>
        <end position="134"/>
    </location>
</feature>
<dbReference type="GO" id="GO:0004693">
    <property type="term" value="F:cyclin-dependent protein serine/threonine kinase activity"/>
    <property type="evidence" value="ECO:0007669"/>
    <property type="project" value="UniProtKB-EC"/>
</dbReference>
<accession>A0A9N9RIB4</accession>
<gene>
    <name evidence="13" type="ORF">CHIRRI_LOCUS429</name>
</gene>
<dbReference type="Pfam" id="PF00069">
    <property type="entry name" value="Pkinase"/>
    <property type="match status" value="1"/>
</dbReference>
<feature type="binding site" evidence="10">
    <location>
        <position position="477"/>
    </location>
    <ligand>
        <name>ATP</name>
        <dbReference type="ChEBI" id="CHEBI:30616"/>
    </ligand>
</feature>
<dbReference type="SUPFAM" id="SSF56112">
    <property type="entry name" value="Protein kinase-like (PK-like)"/>
    <property type="match status" value="1"/>
</dbReference>
<dbReference type="Gene3D" id="1.10.510.10">
    <property type="entry name" value="Transferase(Phosphotransferase) domain 1"/>
    <property type="match status" value="1"/>
</dbReference>
<feature type="compositionally biased region" description="Basic residues" evidence="11">
    <location>
        <begin position="33"/>
        <end position="43"/>
    </location>
</feature>
<dbReference type="InterPro" id="IPR000719">
    <property type="entry name" value="Prot_kinase_dom"/>
</dbReference>
<evidence type="ECO:0000256" key="3">
    <source>
        <dbReference type="ARBA" id="ARBA00022527"/>
    </source>
</evidence>
<keyword evidence="4" id="KW-0808">Transferase</keyword>
<dbReference type="FunFam" id="1.10.510.10:FF:000624">
    <property type="entry name" value="Mitogen-activated protein kinase"/>
    <property type="match status" value="1"/>
</dbReference>
<dbReference type="InterPro" id="IPR011009">
    <property type="entry name" value="Kinase-like_dom_sf"/>
</dbReference>
<evidence type="ECO:0000313" key="14">
    <source>
        <dbReference type="Proteomes" id="UP001153620"/>
    </source>
</evidence>
<dbReference type="GO" id="GO:0005524">
    <property type="term" value="F:ATP binding"/>
    <property type="evidence" value="ECO:0007669"/>
    <property type="project" value="UniProtKB-UniRule"/>
</dbReference>
<dbReference type="InterPro" id="IPR050108">
    <property type="entry name" value="CDK"/>
</dbReference>
<sequence>MKIMTKSQKKSIYSPISSEYSPISADEGTSSHDRRKTHKHYKKRADDREYSRKVYKDERYGRSRERVDRNKPRYDSEKFDCKVKSRSKNCHYKHDRHESSSRKVHKKSDRSRERSRKKCKSKHKKHEKKRRRSTSKSSSSSDSDEELRSSSFISEILKNKKTKNNEKVLNEVRKTINNELKDESISYTPPLKLGMTKTDDVKSCDTQIKKLCDQKQPDIKKPINLLTNLDVNGNISAISVSKNEPKSNDVLKSAAIHTKINQSETQKIKASGNQITIINKSNDVIKLTATNGNSTKKKSVLDLPMPPQIDIPVKPSPTQSIKNQQREKVNELVKKASNSVLVSIPLAKILDGKTMEPIIAANFENSQLKKAIITHPPELLPQPKEKITTAEHVEHLKEMQSHLLQGAIFTPFDPKGTPPQFLKPARPSIVKQPAFISTRFRNQPFESFKILEQVGKGTYGKVFKAIDQQTNETVAMKYIKVEHETEGFPITCLREIKILRQLDHPNIIKLRDIVFRHEKNSTYLVFDYMNHDLLGLRMNKEMDFDEANIYYISRQLLEGINYCHKNQIIHRDLKLSNILMNNKGQVKICDFGLSRMWTVNRPYTNKVISLWYRPIELLLGEEMYGPSVDIWSLGCIIYELFRRRPLFEYNTELEIINAIFNLCGTPEYNMWPEVKKLPKYKTCKPSPRMRNLKNTLYPALPPSAIDLVDQMLALNPAKRITAEDALTSNWVIKMEKAERKPLKLPKNDSLEMRAREL</sequence>
<dbReference type="GO" id="GO:0008024">
    <property type="term" value="C:cyclin/CDK positive transcription elongation factor complex"/>
    <property type="evidence" value="ECO:0007669"/>
    <property type="project" value="TreeGrafter"/>
</dbReference>
<dbReference type="EC" id="2.7.11.22" evidence="2"/>
<comment type="similarity">
    <text evidence="1">Belongs to the protein kinase superfamily. CMGC Ser/Thr protein kinase family. CDC2/CDKX subfamily.</text>
</comment>
<dbReference type="Gene3D" id="3.30.200.20">
    <property type="entry name" value="Phosphorylase Kinase, domain 1"/>
    <property type="match status" value="1"/>
</dbReference>
<dbReference type="PROSITE" id="PS50011">
    <property type="entry name" value="PROTEIN_KINASE_DOM"/>
    <property type="match status" value="1"/>
</dbReference>
<feature type="domain" description="Protein kinase" evidence="12">
    <location>
        <begin position="448"/>
        <end position="731"/>
    </location>
</feature>
<dbReference type="PROSITE" id="PS00107">
    <property type="entry name" value="PROTEIN_KINASE_ATP"/>
    <property type="match status" value="1"/>
</dbReference>
<reference evidence="13" key="2">
    <citation type="submission" date="2022-10" db="EMBL/GenBank/DDBJ databases">
        <authorList>
            <consortium name="ENA_rothamsted_submissions"/>
            <consortium name="culmorum"/>
            <person name="King R."/>
        </authorList>
    </citation>
    <scope>NUCLEOTIDE SEQUENCE</scope>
</reference>
<name>A0A9N9RIB4_9DIPT</name>
<comment type="catalytic activity">
    <reaction evidence="8">
        <text>L-threonyl-[protein] + ATP = O-phospho-L-threonyl-[protein] + ADP + H(+)</text>
        <dbReference type="Rhea" id="RHEA:46608"/>
        <dbReference type="Rhea" id="RHEA-COMP:11060"/>
        <dbReference type="Rhea" id="RHEA-COMP:11605"/>
        <dbReference type="ChEBI" id="CHEBI:15378"/>
        <dbReference type="ChEBI" id="CHEBI:30013"/>
        <dbReference type="ChEBI" id="CHEBI:30616"/>
        <dbReference type="ChEBI" id="CHEBI:61977"/>
        <dbReference type="ChEBI" id="CHEBI:456216"/>
        <dbReference type="EC" id="2.7.11.22"/>
    </reaction>
</comment>
<dbReference type="InterPro" id="IPR008271">
    <property type="entry name" value="Ser/Thr_kinase_AS"/>
</dbReference>
<dbReference type="GO" id="GO:0030332">
    <property type="term" value="F:cyclin binding"/>
    <property type="evidence" value="ECO:0007669"/>
    <property type="project" value="TreeGrafter"/>
</dbReference>
<evidence type="ECO:0000313" key="13">
    <source>
        <dbReference type="EMBL" id="CAG9797430.1"/>
    </source>
</evidence>
<evidence type="ECO:0000256" key="6">
    <source>
        <dbReference type="ARBA" id="ARBA00022777"/>
    </source>
</evidence>
<dbReference type="AlphaFoldDB" id="A0A9N9RIB4"/>
<reference evidence="13" key="1">
    <citation type="submission" date="2022-01" db="EMBL/GenBank/DDBJ databases">
        <authorList>
            <person name="King R."/>
        </authorList>
    </citation>
    <scope>NUCLEOTIDE SEQUENCE</scope>
</reference>
<evidence type="ECO:0000256" key="9">
    <source>
        <dbReference type="ARBA" id="ARBA00048367"/>
    </source>
</evidence>
<evidence type="ECO:0000256" key="5">
    <source>
        <dbReference type="ARBA" id="ARBA00022741"/>
    </source>
</evidence>
<dbReference type="GO" id="GO:0032968">
    <property type="term" value="P:positive regulation of transcription elongation by RNA polymerase II"/>
    <property type="evidence" value="ECO:0007669"/>
    <property type="project" value="TreeGrafter"/>
</dbReference>
<dbReference type="CDD" id="cd07840">
    <property type="entry name" value="STKc_CDK9_like"/>
    <property type="match status" value="1"/>
</dbReference>
<feature type="compositionally biased region" description="Basic residues" evidence="11">
    <location>
        <begin position="84"/>
        <end position="94"/>
    </location>
</feature>
<dbReference type="PANTHER" id="PTHR24056">
    <property type="entry name" value="CELL DIVISION PROTEIN KINASE"/>
    <property type="match status" value="1"/>
</dbReference>